<dbReference type="InterPro" id="IPR040840">
    <property type="entry name" value="TcA_TcB_BD"/>
</dbReference>
<dbReference type="Proteomes" id="UP000293902">
    <property type="component" value="Chromosome"/>
</dbReference>
<feature type="domain" description="ABC toxin N-terminal" evidence="3">
    <location>
        <begin position="1398"/>
        <end position="1487"/>
    </location>
</feature>
<dbReference type="Pfam" id="PF20220">
    <property type="entry name" value="ABC_toxin_N"/>
    <property type="match status" value="1"/>
</dbReference>
<evidence type="ECO:0000256" key="1">
    <source>
        <dbReference type="SAM" id="MobiDB-lite"/>
    </source>
</evidence>
<feature type="compositionally biased region" description="Polar residues" evidence="1">
    <location>
        <begin position="1996"/>
        <end position="2009"/>
    </location>
</feature>
<protein>
    <submittedName>
        <fullName evidence="5">Uncharacterized protein</fullName>
    </submittedName>
</protein>
<evidence type="ECO:0000313" key="6">
    <source>
        <dbReference type="Proteomes" id="UP000248798"/>
    </source>
</evidence>
<proteinExistence type="predicted"/>
<evidence type="ECO:0000259" key="3">
    <source>
        <dbReference type="Pfam" id="PF20220"/>
    </source>
</evidence>
<reference evidence="5 6" key="1">
    <citation type="submission" date="2018-06" db="EMBL/GenBank/DDBJ databases">
        <title>Complete Genome Sequence of Desulfobacter hydrogenophilus (DSM3380).</title>
        <authorList>
            <person name="Marietou A."/>
            <person name="Schreiber L."/>
            <person name="Marshall I."/>
            <person name="Jorgensen B."/>
        </authorList>
    </citation>
    <scope>NUCLEOTIDE SEQUENCE [LARGE SCALE GENOMIC DNA]</scope>
    <source>
        <strain evidence="5 6">DSM 3380</strain>
    </source>
</reference>
<dbReference type="OrthoDB" id="9781691at2"/>
<dbReference type="Pfam" id="PF18276">
    <property type="entry name" value="TcA_TcB_BD"/>
    <property type="match status" value="1"/>
</dbReference>
<name>A0A328FGL6_9BACT</name>
<feature type="region of interest" description="Disordered" evidence="1">
    <location>
        <begin position="1996"/>
        <end position="2016"/>
    </location>
</feature>
<gene>
    <name evidence="5" type="ORF">DO021_03335</name>
    <name evidence="4" type="ORF">EYB58_07130</name>
</gene>
<evidence type="ECO:0000259" key="2">
    <source>
        <dbReference type="Pfam" id="PF18276"/>
    </source>
</evidence>
<feature type="domain" description="Tc toxin complex TcA C-terminal TcB-binding" evidence="2">
    <location>
        <begin position="2721"/>
        <end position="3009"/>
    </location>
</feature>
<organism evidence="5 6">
    <name type="scientific">Desulfobacter hydrogenophilus</name>
    <dbReference type="NCBI Taxonomy" id="2291"/>
    <lineage>
        <taxon>Bacteria</taxon>
        <taxon>Pseudomonadati</taxon>
        <taxon>Thermodesulfobacteriota</taxon>
        <taxon>Desulfobacteria</taxon>
        <taxon>Desulfobacterales</taxon>
        <taxon>Desulfobacteraceae</taxon>
        <taxon>Desulfobacter</taxon>
    </lineage>
</organism>
<evidence type="ECO:0000313" key="7">
    <source>
        <dbReference type="Proteomes" id="UP000293902"/>
    </source>
</evidence>
<keyword evidence="7" id="KW-1185">Reference proteome</keyword>
<dbReference type="Proteomes" id="UP000248798">
    <property type="component" value="Unassembled WGS sequence"/>
</dbReference>
<reference evidence="4 7" key="2">
    <citation type="submission" date="2019-02" db="EMBL/GenBank/DDBJ databases">
        <title>Complete genome sequence of Desulfobacter hydrogenophilus AcRS1.</title>
        <authorList>
            <person name="Marietou A."/>
            <person name="Lund M.B."/>
            <person name="Marshall I.P.G."/>
            <person name="Schreiber L."/>
            <person name="Jorgensen B."/>
        </authorList>
    </citation>
    <scope>NUCLEOTIDE SEQUENCE [LARGE SCALE GENOMIC DNA]</scope>
    <source>
        <strain evidence="4 7">AcRS1</strain>
    </source>
</reference>
<evidence type="ECO:0000313" key="5">
    <source>
        <dbReference type="EMBL" id="RAM03336.1"/>
    </source>
</evidence>
<dbReference type="EMBL" id="QLNI01000005">
    <property type="protein sequence ID" value="RAM03336.1"/>
    <property type="molecule type" value="Genomic_DNA"/>
</dbReference>
<sequence length="3182" mass="357601">MPSITGTVFISDANAAPETDVILRACDIELFNKQLLGEVTLQAPFRNTSQTFQIRYSSRRYQSEEGANIQVQASTLDGLLAGETQILFNAPDEVSNIRIELHPVENPASEYERLVASLKPLMEGVAPAELTSDQIVFLARDAEAQRSRIFAWNEAAILSRDTDLPVEAGYGWFRRLGNPHTLAGLLAQEPSALRDLLLRSIGRNIIPDITDQIDTILADLERLRPRVVFGTLTFDSSIVTPIESNIVVQAYDRDLRSEELLGEDRVAGPFGQPGSTAFGRYRIEYLEAQYQRSEGYTADIVVRAHTEDGRFGAESATFFNAGQEQRIDLALGVIEDSTPTERALSELEDLQERLDPLRENVAYRDFTDEDLVFLVQEVVSQPDSRVERVTVEARLGFLRTAAQFEDITAIPLAAFYGWFRQTLPTDLDALLDTSVARLQRALETAIRENIIPDISAQIPEILDAIRSARLEQGRLINHRFVIQLINSENNRPLANIQADVIDLDTEPDDQNSERMDADGQGVLVLNFVLPGDAPAASARRLQLTLRDEDQVLARVEVAAVADQTEVVQISVTIEPTAEEQRSIDEIVDPVLAARLNDLGITSVAGLLDHPELIDEEDDELVRVRDHAKIAVLNPDLTEDQQRYVLDNGLASPQAVAKIGRAEFVSRYSEGLGGDAAAYTFYKANQDLVKVMHHQIAGNWLEVVTSPGDDDEPSDIPGGVSEIIEAQTNNCGCEDCTSAVSPAAYLAYLLDWMLTHIKYQGATVAFADFVNEFHQPFAGLPTHCDAVTREVRQVRLVVESLWRYIDRLNETDLQMPTPFCIAYRRRRNQLYKMIVANLGVSFGQLRRATLPIEGKGLTAEQVADQRTAVANILGVDESVVPELFFNVDDPDINPTEELLEATFGYENTRKQDRFATRSRPRLISWQREKLESQWQIQDWAADDYSSTNRLPYIDPALIDETYLRKPLDTNPAFSLLTERQTLLANHRQGMVESTSTDLAGLEALLESELSQSIDQLQAWFNALQGEGDESAVADAPEAVDALHLTPAGFSHLMATRSTLANDTPLGDTADEIQAVWNSVFDILSRAHRHQQFAVWVEQENDGGIVFGPKLFWPSVEPPAINPWLAGEREQAAWLAALDHRNLPPIIDPDQIPQAWVLTLRVVKDIQASEEEQNADNSFTAGIGRLAVETSLDAFELWERRRSFVDERINDLHTVRQGAATPLDALGGMLTASKTGLILETLVALREQEAAGQDIAPRLAQLNIERSAYRFLTEVHILAEADTLIPADIWEGVEAILVQVEKQRAFAEWRNQEQEAQVSLHPNHFQILSPPDKVADNVRSEWLHTPRTLNRWVATLEARKDQFEALETALTNAVSAAESQMLTQLRDLLISDSAAPGESLQEKAEWLDKRLLMDMFMDGCHMTTRVSQAIETLQRLVRGVYNQEHDGTLLDGFALDAVEDYETEWPVMGTYATWKAYLLAYLFPENLLHLSPPARQSHGLNKLYKALPGRINEQQACELATEYSSYFYDICNLEVQATCQLESVYIKPDKCDPTSTLYDSFTHIFARSSVSGMVYWAYRLSNDYPSDNISTWIPLGKLGEVDFILGAAPHETPSGQKLLLLFAGTTTDILMRKFDVSEGRWLSVTKLDWPQGYEVGINAGTIIQKRQMNDEIDSIYRFPTLVSVTVNNNSTFIQYLSHGADSWRDDEWAPLYGPSLFDDINDINSLIQIDNSRYAILAYIKNGLHYQVQDVENHITDHYEWRKTNTGLPRGGVTAPTEQNTIYCFTRKRNFSATVDDSTEYQKITFATPESDTISFDDIEDFNDWLVSHTGVSIDDESLYEFNHYVPDFFIPNDVEVFPGIHPEGWNPFSKEDISTYLTSWHGDPYYTGSLLGLITRDVSDFSPGKFYLEEAEFDDDLPTDRYFYLFQQKFYGVENFIDWLGNLENVSYSHPTLGWWKFVNDRMKILSIKGLSLAQIVKQLLINKLHEEYSIFAPPDSQSKPVQFYKSQSGSDQLSSRRELSSRDLTLQQNTFYANSEIVFSAQEKRKEYNFPIQGLFKFSDGSLSIRKRRRIAPYGGGSFNLLPEREIEALQRKRLDIKVIYRPLRNAPASVQSYLHEAYLHVPVALGYMLQKSGNYEQALIWYRQVYDYLQSSGRRKIYHYLKIEQQLPLDFEQVDEYLDDSTSPHVIARTRKNTYTRHILLLIIRCLIDYADALFARDNVTDNARARELYTQALKFLDFKVLKPKESACENILRELEVAIDGAGQLPLQQFESVIAEIPDPDRLRTTGDNLRAIGWDTNSDVDSRIDAMRAAISSGLSSVRAEAAELPPAKLLSTLVEQDKLQVYAALETQYLANSTPRSQFRKTNQQRKQTQLSALASITDTSQDSIPWLRQARPAEKTDDKLSLAVLEPEVVSRLTVLDQIRQAAPLQSLVVQQFRSFAINTGVSFSFCIPQNPVISALRRRAENNLTKLRTCRNIAGFLRQIDPYGAPITIGSGMVSADGSIFSGVVDAPPTPYRYAALIARAKELVTIAQQIEGGYQSALEAAEREALSVMQAEQNVEIAGARVVLQDLRVNQANSQLGLANLQKGSAELRVDTFQSWIDAGPNRHENNLLMAYREAGEAQESAAIARATGQALSAAVQAIPDKFGANLHPGQYVKAGLLAGVAASAIAEGNYNVQAIQAQAKAQTSSAFASFERRQNEWQLQQGLAAQDILIGDQQIQLARDGIAITQQERAIAGLEQTHAASILQFLLSKTFTEEMYRWIASVLEDVYRYFLQEAASIAHLAERQIAFERQQGALKFIQSGYWNVPLDDSSQSDNTDRLGITGSARLLKDIYQLDQYAFETRQRKEVLSVTIDLAEYFPFEFQQFRETGIMVFSTPQSLIDQQFPGNYLCLVQQVSVSVVALISPTYGIRGVLTSAGISKTVVGGDTFQTVTLRHLPERLALTSPVTSSGQVLELQPDAQGLQNPFEGMGFASQWELKMPKANNVFDYNTIATVLFTIDFTALHSYDYEQQVIEQLDRSVSANRTFRFRYEFADAWYDLNNPDRTDTPMRVRFETRHEDFPPNMDGLRIQHILLYFIRKDGETFEVPVHQLLFMETGTQGSVGGSAQTVDGVISTRRGNSTSWLPMIGKSPFGEWELAFADAQADVLRIRDLFTEELIEDILFIITYEGTKPAHP</sequence>
<dbReference type="RefSeq" id="WP_111953706.1">
    <property type="nucleotide sequence ID" value="NZ_CP036313.1"/>
</dbReference>
<dbReference type="EMBL" id="CP036313">
    <property type="protein sequence ID" value="QBH12697.1"/>
    <property type="molecule type" value="Genomic_DNA"/>
</dbReference>
<accession>A0A328FGL6</accession>
<evidence type="ECO:0000313" key="4">
    <source>
        <dbReference type="EMBL" id="QBH12697.1"/>
    </source>
</evidence>
<dbReference type="InterPro" id="IPR046839">
    <property type="entry name" value="ABC_toxin_N"/>
</dbReference>